<evidence type="ECO:0000256" key="1">
    <source>
        <dbReference type="ARBA" id="ARBA00008668"/>
    </source>
</evidence>
<evidence type="ECO:0000313" key="7">
    <source>
        <dbReference type="Proteomes" id="UP000655225"/>
    </source>
</evidence>
<comment type="caution">
    <text evidence="6">The sequence shown here is derived from an EMBL/GenBank/DDBJ whole genome shotgun (WGS) entry which is preliminary data.</text>
</comment>
<evidence type="ECO:0000256" key="5">
    <source>
        <dbReference type="SAM" id="SignalP"/>
    </source>
</evidence>
<dbReference type="Proteomes" id="UP000655225">
    <property type="component" value="Unassembled WGS sequence"/>
</dbReference>
<evidence type="ECO:0000313" key="6">
    <source>
        <dbReference type="EMBL" id="KAF8401452.1"/>
    </source>
</evidence>
<protein>
    <submittedName>
        <fullName evidence="6">Uncharacterized protein</fullName>
    </submittedName>
</protein>
<dbReference type="GO" id="GO:0016788">
    <property type="term" value="F:hydrolase activity, acting on ester bonds"/>
    <property type="evidence" value="ECO:0007669"/>
    <property type="project" value="InterPro"/>
</dbReference>
<evidence type="ECO:0000256" key="4">
    <source>
        <dbReference type="ARBA" id="ARBA00023180"/>
    </source>
</evidence>
<dbReference type="Pfam" id="PF00657">
    <property type="entry name" value="Lipase_GDSL"/>
    <property type="match status" value="1"/>
</dbReference>
<dbReference type="EMBL" id="JABCRI010000008">
    <property type="protein sequence ID" value="KAF8401452.1"/>
    <property type="molecule type" value="Genomic_DNA"/>
</dbReference>
<name>A0A834ZF98_TETSI</name>
<dbReference type="AlphaFoldDB" id="A0A834ZF98"/>
<comment type="similarity">
    <text evidence="1">Belongs to the 'GDSL' lipolytic enzyme family.</text>
</comment>
<dbReference type="InterPro" id="IPR001087">
    <property type="entry name" value="GDSL"/>
</dbReference>
<dbReference type="OrthoDB" id="1600564at2759"/>
<keyword evidence="2 5" id="KW-0732">Signal</keyword>
<keyword evidence="7" id="KW-1185">Reference proteome</keyword>
<dbReference type="PANTHER" id="PTHR22835:SF517">
    <property type="entry name" value="GDSL-LIKE LIPASE_ACYLHYDROLASE FAMILY PROTEIN, EXPRESSED"/>
    <property type="match status" value="1"/>
</dbReference>
<sequence>MATRLALVFFFVLAFLLPLPSAALFQSCTFDAIYQLGDSISDTGNLIRDSPAGAASTFARLPYGQTYFDKATGRCSNGLLMVDYLAMDADLPLLNPYLKKDADFSHGVNFAVAGSTALDTSFLAHKNIQSPVTNSSLNVQLDWFNTFVNSVCNSKTECEQRFEMGLFLVGEIGGNDYNYAFFQGKTIEEVQRTIVPHVVQTIKDAVRKVIDFGAQRIVVPGNFPIGCMPIYLTGFQTNDTTAYDEFKCLKGLNEFAMYHNDHLQQALEELRHEHPDVVIVYADYYNAFQWILRHATYLGFEAGSTQKACCGVGGDYDFSLTRICGVPGVPVCSNPESRVSWDGIHLTQKAYEYMAEWLIRDITPNIHCIF</sequence>
<dbReference type="InterPro" id="IPR036514">
    <property type="entry name" value="SGNH_hydro_sf"/>
</dbReference>
<dbReference type="InterPro" id="IPR035669">
    <property type="entry name" value="SGNH_plant_lipase-like"/>
</dbReference>
<evidence type="ECO:0000256" key="2">
    <source>
        <dbReference type="ARBA" id="ARBA00022729"/>
    </source>
</evidence>
<feature type="chain" id="PRO_5032870693" evidence="5">
    <location>
        <begin position="23"/>
        <end position="370"/>
    </location>
</feature>
<keyword evidence="4" id="KW-0325">Glycoprotein</keyword>
<dbReference type="PROSITE" id="PS51257">
    <property type="entry name" value="PROKAR_LIPOPROTEIN"/>
    <property type="match status" value="1"/>
</dbReference>
<feature type="signal peptide" evidence="5">
    <location>
        <begin position="1"/>
        <end position="22"/>
    </location>
</feature>
<gene>
    <name evidence="6" type="ORF">HHK36_012391</name>
</gene>
<reference evidence="6 7" key="1">
    <citation type="submission" date="2020-04" db="EMBL/GenBank/DDBJ databases">
        <title>Plant Genome Project.</title>
        <authorList>
            <person name="Zhang R.-G."/>
        </authorList>
    </citation>
    <scope>NUCLEOTIDE SEQUENCE [LARGE SCALE GENOMIC DNA]</scope>
    <source>
        <strain evidence="6">YNK0</strain>
        <tissue evidence="6">Leaf</tissue>
    </source>
</reference>
<organism evidence="6 7">
    <name type="scientific">Tetracentron sinense</name>
    <name type="common">Spur-leaf</name>
    <dbReference type="NCBI Taxonomy" id="13715"/>
    <lineage>
        <taxon>Eukaryota</taxon>
        <taxon>Viridiplantae</taxon>
        <taxon>Streptophyta</taxon>
        <taxon>Embryophyta</taxon>
        <taxon>Tracheophyta</taxon>
        <taxon>Spermatophyta</taxon>
        <taxon>Magnoliopsida</taxon>
        <taxon>Trochodendrales</taxon>
        <taxon>Trochodendraceae</taxon>
        <taxon>Tetracentron</taxon>
    </lineage>
</organism>
<dbReference type="OMA" id="ANSACRK"/>
<keyword evidence="3" id="KW-0378">Hydrolase</keyword>
<dbReference type="CDD" id="cd01837">
    <property type="entry name" value="SGNH_plant_lipase_like"/>
    <property type="match status" value="1"/>
</dbReference>
<evidence type="ECO:0000256" key="3">
    <source>
        <dbReference type="ARBA" id="ARBA00022801"/>
    </source>
</evidence>
<proteinExistence type="inferred from homology"/>
<dbReference type="Gene3D" id="3.40.50.1110">
    <property type="entry name" value="SGNH hydrolase"/>
    <property type="match status" value="1"/>
</dbReference>
<dbReference type="PANTHER" id="PTHR22835">
    <property type="entry name" value="ZINC FINGER FYVE DOMAIN CONTAINING PROTEIN"/>
    <property type="match status" value="1"/>
</dbReference>
<dbReference type="SUPFAM" id="SSF52266">
    <property type="entry name" value="SGNH hydrolase"/>
    <property type="match status" value="1"/>
</dbReference>
<accession>A0A834ZF98</accession>